<evidence type="ECO:0000313" key="3">
    <source>
        <dbReference type="Proteomes" id="UP000199413"/>
    </source>
</evidence>
<name>A0A1C6RV44_9ACTN</name>
<dbReference type="STRING" id="568872.GA0070624_2224"/>
<feature type="domain" description="DUF4180" evidence="1">
    <location>
        <begin position="7"/>
        <end position="117"/>
    </location>
</feature>
<proteinExistence type="predicted"/>
<gene>
    <name evidence="2" type="ORF">GA0070624_2224</name>
</gene>
<dbReference type="InterPro" id="IPR025438">
    <property type="entry name" value="DUF4180"/>
</dbReference>
<dbReference type="EMBL" id="FMHV01000002">
    <property type="protein sequence ID" value="SCL21101.1"/>
    <property type="molecule type" value="Genomic_DNA"/>
</dbReference>
<dbReference type="OrthoDB" id="8595425at2"/>
<organism evidence="2 3">
    <name type="scientific">Micromonospora rhizosphaerae</name>
    <dbReference type="NCBI Taxonomy" id="568872"/>
    <lineage>
        <taxon>Bacteria</taxon>
        <taxon>Bacillati</taxon>
        <taxon>Actinomycetota</taxon>
        <taxon>Actinomycetes</taxon>
        <taxon>Micromonosporales</taxon>
        <taxon>Micromonosporaceae</taxon>
        <taxon>Micromonospora</taxon>
    </lineage>
</organism>
<dbReference type="AlphaFoldDB" id="A0A1C6RV44"/>
<protein>
    <recommendedName>
        <fullName evidence="1">DUF4180 domain-containing protein</fullName>
    </recommendedName>
</protein>
<dbReference type="Pfam" id="PF13788">
    <property type="entry name" value="DUF4180"/>
    <property type="match status" value="1"/>
</dbReference>
<reference evidence="3" key="1">
    <citation type="submission" date="2016-06" db="EMBL/GenBank/DDBJ databases">
        <authorList>
            <person name="Varghese N."/>
            <person name="Submissions Spin"/>
        </authorList>
    </citation>
    <scope>NUCLEOTIDE SEQUENCE [LARGE SCALE GENOMIC DNA]</scope>
    <source>
        <strain evidence="3">DSM 45431</strain>
    </source>
</reference>
<sequence>MTTETRHGIPVYACPAEGAPLRDGADALEVVGAALGAGAELVVLPVERLTGDFFRLRSGVAGEIAQKFVNYRLRLAVVGDIAGHLADSAPLRDFVRESNRGRQLWFLASPAELDERLRKTV</sequence>
<accession>A0A1C6RV44</accession>
<evidence type="ECO:0000313" key="2">
    <source>
        <dbReference type="EMBL" id="SCL21101.1"/>
    </source>
</evidence>
<keyword evidence="3" id="KW-1185">Reference proteome</keyword>
<evidence type="ECO:0000259" key="1">
    <source>
        <dbReference type="Pfam" id="PF13788"/>
    </source>
</evidence>
<dbReference type="Proteomes" id="UP000199413">
    <property type="component" value="Unassembled WGS sequence"/>
</dbReference>
<dbReference type="RefSeq" id="WP_091339859.1">
    <property type="nucleotide sequence ID" value="NZ_FMHV01000002.1"/>
</dbReference>